<dbReference type="InterPro" id="IPR003399">
    <property type="entry name" value="Mce/MlaD"/>
</dbReference>
<proteinExistence type="predicted"/>
<dbReference type="InterPro" id="IPR024516">
    <property type="entry name" value="Mce_C"/>
</dbReference>
<dbReference type="EMBL" id="LQPI01000040">
    <property type="protein sequence ID" value="ORW21189.1"/>
    <property type="molecule type" value="Genomic_DNA"/>
</dbReference>
<feature type="domain" description="Mce/MlaD" evidence="2">
    <location>
        <begin position="40"/>
        <end position="118"/>
    </location>
</feature>
<keyword evidence="1" id="KW-1133">Transmembrane helix</keyword>
<reference evidence="4 5" key="1">
    <citation type="submission" date="2016-01" db="EMBL/GenBank/DDBJ databases">
        <title>The new phylogeny of the genus Mycobacterium.</title>
        <authorList>
            <person name="Tarcisio F."/>
            <person name="Conor M."/>
            <person name="Antonella G."/>
            <person name="Elisabetta G."/>
            <person name="Giulia F.S."/>
            <person name="Sara T."/>
            <person name="Anna F."/>
            <person name="Clotilde B."/>
            <person name="Roberto B."/>
            <person name="Veronica D.S."/>
            <person name="Fabio R."/>
            <person name="Monica P."/>
            <person name="Olivier J."/>
            <person name="Enrico T."/>
            <person name="Nicola S."/>
        </authorList>
    </citation>
    <scope>NUCLEOTIDE SEQUENCE [LARGE SCALE GENOMIC DNA]</scope>
    <source>
        <strain evidence="4 5">DSM 44164</strain>
    </source>
</reference>
<protein>
    <submittedName>
        <fullName evidence="4">MCE-family protein</fullName>
    </submittedName>
</protein>
<dbReference type="Pfam" id="PF11887">
    <property type="entry name" value="Mce4_CUP1"/>
    <property type="match status" value="1"/>
</dbReference>
<dbReference type="PANTHER" id="PTHR33371:SF19">
    <property type="entry name" value="MCE-FAMILY PROTEIN MCE4A"/>
    <property type="match status" value="1"/>
</dbReference>
<keyword evidence="1" id="KW-0472">Membrane</keyword>
<sequence length="398" mass="41893">MTNGRGSLLRAGVGVATIVAVGSVIWFAAQLFNGALFDRSVPVTVIVDRAGLMMNPAAKVKMRDVEVGRVASVEERGDGTAVIRLALDPASLKMIPANVAVDISATTVFGSKYVQLSAPQTAPVGTLRAGQVIAADRVTVEVNTVFQQLDELVSAVQPEKLNTVVTALATGLGGRGQKLGSTVTDSEDLLTRLRPSLPSLRHDLAETPAVASTFADAMPDLMTTLRNSSRLSGVIVDEQDNLDRSLISLVGLADLGNEVIGGNRGALSDTLRLLVPTTDLLNRYSPALYCLLSGLIPLVKAPPLRLPGAEVSTGFTWGVERYRYPQDLPKVAATGGPQCVGLPVQFEKRPPYVVADTGANPYRYGNPGIVLNADGLKQALFGPTDGPPRNSMQIGHPG</sequence>
<dbReference type="PANTHER" id="PTHR33371">
    <property type="entry name" value="INTERMEMBRANE PHOSPHOLIPID TRANSPORT SYSTEM BINDING PROTEIN MLAD-RELATED"/>
    <property type="match status" value="1"/>
</dbReference>
<dbReference type="GO" id="GO:0005576">
    <property type="term" value="C:extracellular region"/>
    <property type="evidence" value="ECO:0007669"/>
    <property type="project" value="TreeGrafter"/>
</dbReference>
<feature type="transmembrane region" description="Helical" evidence="1">
    <location>
        <begin position="7"/>
        <end position="29"/>
    </location>
</feature>
<dbReference type="NCBIfam" id="TIGR00996">
    <property type="entry name" value="Mtu_fam_mce"/>
    <property type="match status" value="1"/>
</dbReference>
<dbReference type="InterPro" id="IPR005693">
    <property type="entry name" value="Mce"/>
</dbReference>
<evidence type="ECO:0000313" key="4">
    <source>
        <dbReference type="EMBL" id="ORW21189.1"/>
    </source>
</evidence>
<keyword evidence="5" id="KW-1185">Reference proteome</keyword>
<evidence type="ECO:0000256" key="1">
    <source>
        <dbReference type="SAM" id="Phobius"/>
    </source>
</evidence>
<name>A0A1X1ZCV2_MYCNO</name>
<keyword evidence="1" id="KW-0812">Transmembrane</keyword>
<gene>
    <name evidence="4" type="ORF">AWC18_09885</name>
</gene>
<dbReference type="GO" id="GO:0051701">
    <property type="term" value="P:biological process involved in interaction with host"/>
    <property type="evidence" value="ECO:0007669"/>
    <property type="project" value="TreeGrafter"/>
</dbReference>
<dbReference type="STRING" id="1782.AWC18_09885"/>
<evidence type="ECO:0000259" key="2">
    <source>
        <dbReference type="Pfam" id="PF02470"/>
    </source>
</evidence>
<dbReference type="Proteomes" id="UP000193108">
    <property type="component" value="Unassembled WGS sequence"/>
</dbReference>
<dbReference type="Pfam" id="PF02470">
    <property type="entry name" value="MlaD"/>
    <property type="match status" value="1"/>
</dbReference>
<accession>A0A1X1ZCV2</accession>
<evidence type="ECO:0000313" key="5">
    <source>
        <dbReference type="Proteomes" id="UP000193108"/>
    </source>
</evidence>
<organism evidence="4 5">
    <name type="scientific">Mycolicibacter nonchromogenicus</name>
    <name type="common">Mycobacterium nonchromogenicum</name>
    <dbReference type="NCBI Taxonomy" id="1782"/>
    <lineage>
        <taxon>Bacteria</taxon>
        <taxon>Bacillati</taxon>
        <taxon>Actinomycetota</taxon>
        <taxon>Actinomycetes</taxon>
        <taxon>Mycobacteriales</taxon>
        <taxon>Mycobacteriaceae</taxon>
        <taxon>Mycolicibacter</taxon>
    </lineage>
</organism>
<evidence type="ECO:0000259" key="3">
    <source>
        <dbReference type="Pfam" id="PF11887"/>
    </source>
</evidence>
<dbReference type="AlphaFoldDB" id="A0A1X1ZCV2"/>
<comment type="caution">
    <text evidence="4">The sequence shown here is derived from an EMBL/GenBank/DDBJ whole genome shotgun (WGS) entry which is preliminary data.</text>
</comment>
<feature type="domain" description="Mammalian cell entry C-terminal" evidence="3">
    <location>
        <begin position="126"/>
        <end position="337"/>
    </location>
</feature>
<dbReference type="InterPro" id="IPR052336">
    <property type="entry name" value="MlaD_Phospholipid_Transporter"/>
</dbReference>